<accession>A0A6P2C2C2</accession>
<organism evidence="7 8">
    <name type="scientific">Trebonia kvetii</name>
    <dbReference type="NCBI Taxonomy" id="2480626"/>
    <lineage>
        <taxon>Bacteria</taxon>
        <taxon>Bacillati</taxon>
        <taxon>Actinomycetota</taxon>
        <taxon>Actinomycetes</taxon>
        <taxon>Streptosporangiales</taxon>
        <taxon>Treboniaceae</taxon>
        <taxon>Trebonia</taxon>
    </lineage>
</organism>
<sequence length="303" mass="31251">MSHEVLAPRWERSMTADTVAVLGTGIMGAAMARNLAAAGLRTTVWDRSPQATAPLAAVGALVASSPEDAVADARVVITMLPTADVVSSVIGDHGLNAFAREAAWAQMGTIGVTATAELAAMVGRRRPDVMFVDAPVSGSKGPAEAGQLLILASGPPAAEDIVRPVFSAIGRKTVWLGPAGQGSKMKLVVNAYLSFLIEGVAEALELGSQLGIDPADLDAAIEGGPLDAPLADAKLHKIVRGDFTPEFPLEWALKDVDLAIEAANGSRLPMLQALSGQWRQAVEAGHGREDVSAVRLALSDSGA</sequence>
<dbReference type="GO" id="GO:0050661">
    <property type="term" value="F:NADP binding"/>
    <property type="evidence" value="ECO:0007669"/>
    <property type="project" value="InterPro"/>
</dbReference>
<dbReference type="InterPro" id="IPR006115">
    <property type="entry name" value="6PGDH_NADP-bd"/>
</dbReference>
<feature type="active site" evidence="4">
    <location>
        <position position="186"/>
    </location>
</feature>
<dbReference type="GO" id="GO:0051287">
    <property type="term" value="F:NAD binding"/>
    <property type="evidence" value="ECO:0007669"/>
    <property type="project" value="InterPro"/>
</dbReference>
<comment type="caution">
    <text evidence="7">The sequence shown here is derived from an EMBL/GenBank/DDBJ whole genome shotgun (WGS) entry which is preliminary data.</text>
</comment>
<dbReference type="Pfam" id="PF03446">
    <property type="entry name" value="NAD_binding_2"/>
    <property type="match status" value="1"/>
</dbReference>
<dbReference type="SUPFAM" id="SSF48179">
    <property type="entry name" value="6-phosphogluconate dehydrogenase C-terminal domain-like"/>
    <property type="match status" value="1"/>
</dbReference>
<protein>
    <submittedName>
        <fullName evidence="7">NAD(P)-dependent oxidoreductase</fullName>
    </submittedName>
</protein>
<evidence type="ECO:0000259" key="5">
    <source>
        <dbReference type="Pfam" id="PF03446"/>
    </source>
</evidence>
<dbReference type="PANTHER" id="PTHR43580:SF2">
    <property type="entry name" value="CYTOKINE-LIKE NUCLEAR FACTOR N-PAC"/>
    <property type="match status" value="1"/>
</dbReference>
<dbReference type="PIRSF" id="PIRSF000103">
    <property type="entry name" value="HIBADH"/>
    <property type="match status" value="1"/>
</dbReference>
<dbReference type="Gene3D" id="3.40.50.720">
    <property type="entry name" value="NAD(P)-binding Rossmann-like Domain"/>
    <property type="match status" value="1"/>
</dbReference>
<evidence type="ECO:0000313" key="7">
    <source>
        <dbReference type="EMBL" id="TVZ04616.1"/>
    </source>
</evidence>
<evidence type="ECO:0000313" key="8">
    <source>
        <dbReference type="Proteomes" id="UP000460272"/>
    </source>
</evidence>
<dbReference type="InterPro" id="IPR029154">
    <property type="entry name" value="HIBADH-like_NADP-bd"/>
</dbReference>
<dbReference type="InterPro" id="IPR013328">
    <property type="entry name" value="6PGD_dom2"/>
</dbReference>
<keyword evidence="2" id="KW-0560">Oxidoreductase</keyword>
<comment type="similarity">
    <text evidence="1">Belongs to the HIBADH-related family.</text>
</comment>
<gene>
    <name evidence="7" type="ORF">EAS64_19930</name>
</gene>
<dbReference type="GO" id="GO:0016491">
    <property type="term" value="F:oxidoreductase activity"/>
    <property type="evidence" value="ECO:0007669"/>
    <property type="project" value="UniProtKB-KW"/>
</dbReference>
<dbReference type="Gene3D" id="1.10.1040.10">
    <property type="entry name" value="N-(1-d-carboxylethyl)-l-norvaline Dehydrogenase, domain 2"/>
    <property type="match status" value="1"/>
</dbReference>
<dbReference type="Proteomes" id="UP000460272">
    <property type="component" value="Unassembled WGS sequence"/>
</dbReference>
<dbReference type="InterPro" id="IPR036291">
    <property type="entry name" value="NAD(P)-bd_dom_sf"/>
</dbReference>
<keyword evidence="3" id="KW-0520">NAD</keyword>
<dbReference type="AlphaFoldDB" id="A0A6P2C2C2"/>
<dbReference type="EMBL" id="RPFW01000003">
    <property type="protein sequence ID" value="TVZ04616.1"/>
    <property type="molecule type" value="Genomic_DNA"/>
</dbReference>
<dbReference type="Pfam" id="PF14833">
    <property type="entry name" value="NAD_binding_11"/>
    <property type="match status" value="1"/>
</dbReference>
<evidence type="ECO:0000256" key="2">
    <source>
        <dbReference type="ARBA" id="ARBA00023002"/>
    </source>
</evidence>
<name>A0A6P2C2C2_9ACTN</name>
<dbReference type="SUPFAM" id="SSF51735">
    <property type="entry name" value="NAD(P)-binding Rossmann-fold domains"/>
    <property type="match status" value="1"/>
</dbReference>
<dbReference type="InterPro" id="IPR008927">
    <property type="entry name" value="6-PGluconate_DH-like_C_sf"/>
</dbReference>
<keyword evidence="8" id="KW-1185">Reference proteome</keyword>
<feature type="domain" description="6-phosphogluconate dehydrogenase NADP-binding" evidence="5">
    <location>
        <begin position="18"/>
        <end position="177"/>
    </location>
</feature>
<proteinExistence type="inferred from homology"/>
<dbReference type="InterPro" id="IPR051265">
    <property type="entry name" value="HIBADH-related_NP60_sf"/>
</dbReference>
<evidence type="ECO:0000259" key="6">
    <source>
        <dbReference type="Pfam" id="PF14833"/>
    </source>
</evidence>
<dbReference type="OrthoDB" id="5176214at2"/>
<evidence type="ECO:0000256" key="1">
    <source>
        <dbReference type="ARBA" id="ARBA00009080"/>
    </source>
</evidence>
<evidence type="ECO:0000256" key="4">
    <source>
        <dbReference type="PIRSR" id="PIRSR000103-1"/>
    </source>
</evidence>
<reference evidence="7 8" key="1">
    <citation type="submission" date="2018-11" db="EMBL/GenBank/DDBJ databases">
        <title>Trebonia kvetii gen.nov., sp.nov., a novel acidophilic actinobacterium, and proposal of the new actinobacterial family Treboniaceae fam. nov.</title>
        <authorList>
            <person name="Rapoport D."/>
            <person name="Sagova-Mareckova M."/>
            <person name="Sedlacek I."/>
            <person name="Provaznik J."/>
            <person name="Kralova S."/>
            <person name="Pavlinic D."/>
            <person name="Benes V."/>
            <person name="Kopecky J."/>
        </authorList>
    </citation>
    <scope>NUCLEOTIDE SEQUENCE [LARGE SCALE GENOMIC DNA]</scope>
    <source>
        <strain evidence="7 8">15Tr583</strain>
    </source>
</reference>
<feature type="domain" description="3-hydroxyisobutyrate dehydrogenase-like NAD-binding" evidence="6">
    <location>
        <begin position="180"/>
        <end position="294"/>
    </location>
</feature>
<dbReference type="PANTHER" id="PTHR43580">
    <property type="entry name" value="OXIDOREDUCTASE GLYR1-RELATED"/>
    <property type="match status" value="1"/>
</dbReference>
<dbReference type="InterPro" id="IPR015815">
    <property type="entry name" value="HIBADH-related"/>
</dbReference>
<evidence type="ECO:0000256" key="3">
    <source>
        <dbReference type="ARBA" id="ARBA00023027"/>
    </source>
</evidence>